<dbReference type="InterPro" id="IPR027417">
    <property type="entry name" value="P-loop_NTPase"/>
</dbReference>
<feature type="region of interest" description="Disordered" evidence="1">
    <location>
        <begin position="784"/>
        <end position="811"/>
    </location>
</feature>
<accession>A0A5P9P2K4</accession>
<evidence type="ECO:0000313" key="2">
    <source>
        <dbReference type="EMBL" id="QFU82348.1"/>
    </source>
</evidence>
<feature type="compositionally biased region" description="Polar residues" evidence="1">
    <location>
        <begin position="844"/>
        <end position="861"/>
    </location>
</feature>
<gene>
    <name evidence="2" type="ORF">GCU68_07335</name>
</gene>
<organism evidence="2 3">
    <name type="scientific">Natronorubrum aibiense</name>
    <dbReference type="NCBI Taxonomy" id="348826"/>
    <lineage>
        <taxon>Archaea</taxon>
        <taxon>Methanobacteriati</taxon>
        <taxon>Methanobacteriota</taxon>
        <taxon>Stenosarchaea group</taxon>
        <taxon>Halobacteria</taxon>
        <taxon>Halobacteriales</taxon>
        <taxon>Natrialbaceae</taxon>
        <taxon>Natronorubrum</taxon>
    </lineage>
</organism>
<dbReference type="Gene3D" id="3.40.50.300">
    <property type="entry name" value="P-loop containing nucleotide triphosphate hydrolases"/>
    <property type="match status" value="2"/>
</dbReference>
<evidence type="ECO:0008006" key="4">
    <source>
        <dbReference type="Google" id="ProtNLM"/>
    </source>
</evidence>
<reference evidence="2 3" key="1">
    <citation type="journal article" date="2007" name="Int. J. Syst. Evol. Microbiol.">
        <title>Natronorubrum sulfidifaciens sp. nov., an extremely haloalkaliphilic archaeon isolated from Aiding salt lake in Xin-Jiang, China.</title>
        <authorList>
            <person name="Cui H.L."/>
            <person name="Tohty D."/>
            <person name="Liu H.C."/>
            <person name="Liu S.J."/>
            <person name="Oren A."/>
            <person name="Zhou P.J."/>
        </authorList>
    </citation>
    <scope>NUCLEOTIDE SEQUENCE [LARGE SCALE GENOMIC DNA]</scope>
    <source>
        <strain evidence="2 3">7-3</strain>
    </source>
</reference>
<sequence>MTMLYEQLNEPSNLGISSVFKSTSPTPTIEWLLVADGRSDTQIRYLVGTTDDTFLDDLEAILRTALPKTYELTHVDWHPRLVEQHLSASDEAPQYAAGIEYRGHTPLRKDWLTSLTSFEEQTTSTPNDTSHRVPLSILLETLSDADVPVIYQLVCRPFGDQRADTELYRADLENGVVTTADKALNFVFPNETKESQDRSALATSYRDRLADLETRALQRTFCLSARAVALTRGAQQNADTVVRRLENEFAHLGGPFHEIRGHVYTDQDLHTGTLPPASRLFEDLIDRTCHEPTYEATENRLPWNTHESAGIVATPDELPGFCFIDGAGLTTHGQRALRTRQSERTGLSLPSSHHLERYAGEGQALCMPLTEDRQPYGEPFVLPPSLQDRHLFVVGDTGSGKSVLTIGALGSNVEATAGPEILFDYKGSTTAEEYLQTHYAQYGTLEDVLYFDLTKTLPALSVFDIRPLLDAGLSREEARSRIAGHYEEILAGLLGKEQYHGAPESTKAIRNHLRALYDPVHGTDAVSHAELFEALQQTLSDRTPPPTSDERLTAYFDGLLERDRDVFNKVLGGAVGRVERIATDDRLAPLFDYVPSRHTDDETETSNQVASENGDDASPQFDFIDVIDDDTVVIFDFGGMEEQVKRALTLVLLSNLWTALKARTEASPTTQQLPLVNLYLEEAKDVAATQLVDTLLSQGRSFGLSVMLGVQFPGQLESPDPSNHTYEEALNEIGTFVVGNVSIGDELAKALATDDLPPGKVARRLAAIRHGEWLIRPAAAFGSPPPRPFLGRSLPAPDGHPASETPLTRDQRTQFTTAFELAELETWNEAGLRSNYELTPADANGNTREGTSNPNPTATESRSLRVDSLLPHTTRLPDCVTYDEVMDALCCEACDNRYDPTIDGMRRTIECCHTLDDVDSDDIPVCELSLKLTPDEREASEWTDRQLLFLQAVYNAQQLRYDPLEYDLLHDSMIRLQEYVGIETDEITPLLEADLLRHDTDHPHRLYTVSSAGRTEIGESYRQGVDYGHGIGDLEESSQHVFGIEVTRRYLEKAYADDPDSPVCEVIPYYDLGDDDNHRLDLAGTDADGEIIVTAEVERINNDVHRAVPDDYDKMAACDPEEAIWVVMKQADGHKVLSALTDPLEGDPRVEKTYAKTTPPQQFRIDTPGMTAVYPAEWLLDRTEAGEFPSRSE</sequence>
<dbReference type="AlphaFoldDB" id="A0A5P9P2K4"/>
<evidence type="ECO:0000313" key="3">
    <source>
        <dbReference type="Proteomes" id="UP000326170"/>
    </source>
</evidence>
<dbReference type="PANTHER" id="PTHR30121:SF6">
    <property type="entry name" value="SLR6007 PROTEIN"/>
    <property type="match status" value="1"/>
</dbReference>
<dbReference type="EMBL" id="CP045488">
    <property type="protein sequence ID" value="QFU82348.1"/>
    <property type="molecule type" value="Genomic_DNA"/>
</dbReference>
<dbReference type="Proteomes" id="UP000326170">
    <property type="component" value="Chromosome"/>
</dbReference>
<dbReference type="KEGG" id="nas:GCU68_07335"/>
<keyword evidence="3" id="KW-1185">Reference proteome</keyword>
<proteinExistence type="predicted"/>
<dbReference type="InterPro" id="IPR051162">
    <property type="entry name" value="T4SS_component"/>
</dbReference>
<feature type="region of interest" description="Disordered" evidence="1">
    <location>
        <begin position="595"/>
        <end position="617"/>
    </location>
</feature>
<dbReference type="PANTHER" id="PTHR30121">
    <property type="entry name" value="UNCHARACTERIZED PROTEIN YJGR-RELATED"/>
    <property type="match status" value="1"/>
</dbReference>
<protein>
    <recommendedName>
        <fullName evidence="4">ATP-binding protein</fullName>
    </recommendedName>
</protein>
<name>A0A5P9P2K4_9EURY</name>
<feature type="region of interest" description="Disordered" evidence="1">
    <location>
        <begin position="837"/>
        <end position="865"/>
    </location>
</feature>
<evidence type="ECO:0000256" key="1">
    <source>
        <dbReference type="SAM" id="MobiDB-lite"/>
    </source>
</evidence>
<dbReference type="SUPFAM" id="SSF52540">
    <property type="entry name" value="P-loop containing nucleoside triphosphate hydrolases"/>
    <property type="match status" value="1"/>
</dbReference>